<dbReference type="SUPFAM" id="SSF55021">
    <property type="entry name" value="ACT-like"/>
    <property type="match status" value="2"/>
</dbReference>
<keyword evidence="1" id="KW-0804">Transcription</keyword>
<organism evidence="2 3">
    <name type="scientific">Shewanella surugensis</name>
    <dbReference type="NCBI Taxonomy" id="212020"/>
    <lineage>
        <taxon>Bacteria</taxon>
        <taxon>Pseudomonadati</taxon>
        <taxon>Pseudomonadota</taxon>
        <taxon>Gammaproteobacteria</taxon>
        <taxon>Alteromonadales</taxon>
        <taxon>Shewanellaceae</taxon>
        <taxon>Shewanella</taxon>
    </lineage>
</organism>
<dbReference type="Pfam" id="PF13740">
    <property type="entry name" value="ACT_6"/>
    <property type="match status" value="1"/>
</dbReference>
<dbReference type="InterPro" id="IPR045865">
    <property type="entry name" value="ACT-like_dom_sf"/>
</dbReference>
<sequence>MLRYLITLQATDKEGLVESIANKISHYGGNWLDSEMRHIDGVFAAILQLEFPEAHWDHLLDDLTAIESLTLTYSKTSKNNTDLKRAHYRLVANDRIGLVQDISNKMRALNINIERFSSQYETASHTGIALFRADFNVSMKQDQDEELIQALYDMGDDVVLDKIDE</sequence>
<keyword evidence="1" id="KW-0678">Repressor</keyword>
<dbReference type="PANTHER" id="PTHR34875:SF6">
    <property type="entry name" value="UPF0237 PROTEIN MJ1558"/>
    <property type="match status" value="1"/>
</dbReference>
<evidence type="ECO:0000256" key="1">
    <source>
        <dbReference type="PIRNR" id="PIRNR028103"/>
    </source>
</evidence>
<evidence type="ECO:0000313" key="3">
    <source>
        <dbReference type="Proteomes" id="UP001203423"/>
    </source>
</evidence>
<accession>A0ABT0L7P7</accession>
<dbReference type="PIRSF" id="PIRSF028103">
    <property type="entry name" value="GcvR"/>
    <property type="match status" value="1"/>
</dbReference>
<comment type="subcellular location">
    <subcellularLocation>
        <location evidence="1">Cytoplasm</location>
    </subcellularLocation>
</comment>
<proteinExistence type="predicted"/>
<dbReference type="Proteomes" id="UP001203423">
    <property type="component" value="Unassembled WGS sequence"/>
</dbReference>
<dbReference type="PANTHER" id="PTHR34875">
    <property type="entry name" value="UPF0237 PROTEIN MJ1558"/>
    <property type="match status" value="1"/>
</dbReference>
<dbReference type="InterPro" id="IPR050990">
    <property type="entry name" value="UPF0237/GcvR_regulator"/>
</dbReference>
<dbReference type="Gene3D" id="3.30.70.260">
    <property type="match status" value="2"/>
</dbReference>
<reference evidence="2 3" key="1">
    <citation type="submission" date="2022-01" db="EMBL/GenBank/DDBJ databases">
        <title>Whole genome-based taxonomy of the Shewanellaceae.</title>
        <authorList>
            <person name="Martin-Rodriguez A.J."/>
        </authorList>
    </citation>
    <scope>NUCLEOTIDE SEQUENCE [LARGE SCALE GENOMIC DNA]</scope>
    <source>
        <strain evidence="2 3">DSM 17177</strain>
    </source>
</reference>
<gene>
    <name evidence="2" type="ORF">L2764_04225</name>
</gene>
<keyword evidence="3" id="KW-1185">Reference proteome</keyword>
<name>A0ABT0L7P7_9GAMM</name>
<comment type="caution">
    <text evidence="2">The sequence shown here is derived from an EMBL/GenBank/DDBJ whole genome shotgun (WGS) entry which is preliminary data.</text>
</comment>
<dbReference type="EMBL" id="JAKIKS010000010">
    <property type="protein sequence ID" value="MCL1123713.1"/>
    <property type="molecule type" value="Genomic_DNA"/>
</dbReference>
<protein>
    <recommendedName>
        <fullName evidence="1">Glycine cleavage system transcriptional repressor</fullName>
    </recommendedName>
</protein>
<evidence type="ECO:0000313" key="2">
    <source>
        <dbReference type="EMBL" id="MCL1123713.1"/>
    </source>
</evidence>
<keyword evidence="1" id="KW-0963">Cytoplasm</keyword>
<dbReference type="InterPro" id="IPR016867">
    <property type="entry name" value="GcvR"/>
</dbReference>
<dbReference type="RefSeq" id="WP_248938999.1">
    <property type="nucleotide sequence ID" value="NZ_JAKIKS010000010.1"/>
</dbReference>